<sequence length="158" mass="17881">MKKIVLVLMTLSLMACGSSKTASPVKPKKEIKGDWTLSAISYSEEGEFNVTLLNEDNKACFEGSTWNFIPNNNTGSYAINGTDCNTGLRYFIFTIQKIDEQSGLYDFLLKPTDVKGKSMTNQGYRFNLTSMSESYMTWEQTLTVDDEPFVITWQFSKL</sequence>
<name>A0A2I7SGM3_9FLAO</name>
<proteinExistence type="predicted"/>
<dbReference type="EMBL" id="CP025938">
    <property type="protein sequence ID" value="AUS05035.1"/>
    <property type="molecule type" value="Genomic_DNA"/>
</dbReference>
<dbReference type="Proteomes" id="UP000236592">
    <property type="component" value="Chromosome"/>
</dbReference>
<protein>
    <submittedName>
        <fullName evidence="2">Lipocalin</fullName>
    </submittedName>
</protein>
<dbReference type="OrthoDB" id="1121756at2"/>
<organism evidence="2 3">
    <name type="scientific">Pseudotamlana carrageenivorans</name>
    <dbReference type="NCBI Taxonomy" id="2069432"/>
    <lineage>
        <taxon>Bacteria</taxon>
        <taxon>Pseudomonadati</taxon>
        <taxon>Bacteroidota</taxon>
        <taxon>Flavobacteriia</taxon>
        <taxon>Flavobacteriales</taxon>
        <taxon>Flavobacteriaceae</taxon>
        <taxon>Pseudotamlana</taxon>
    </lineage>
</organism>
<evidence type="ECO:0000313" key="3">
    <source>
        <dbReference type="Proteomes" id="UP000236592"/>
    </source>
</evidence>
<gene>
    <name evidence="2" type="ORF">C1A40_05945</name>
</gene>
<feature type="signal peptide" evidence="1">
    <location>
        <begin position="1"/>
        <end position="22"/>
    </location>
</feature>
<accession>A0A2I7SGM3</accession>
<dbReference type="RefSeq" id="WP_102995093.1">
    <property type="nucleotide sequence ID" value="NZ_CP025938.1"/>
</dbReference>
<feature type="chain" id="PRO_5014435233" evidence="1">
    <location>
        <begin position="23"/>
        <end position="158"/>
    </location>
</feature>
<keyword evidence="1" id="KW-0732">Signal</keyword>
<dbReference type="PROSITE" id="PS51257">
    <property type="entry name" value="PROKAR_LIPOPROTEIN"/>
    <property type="match status" value="1"/>
</dbReference>
<dbReference type="KEGG" id="taj:C1A40_05945"/>
<reference evidence="3" key="1">
    <citation type="submission" date="2018-01" db="EMBL/GenBank/DDBJ databases">
        <title>Complete genome of Tamlana sp. UJ94.</title>
        <authorList>
            <person name="Jung J."/>
            <person name="Chung D."/>
            <person name="Bae S.S."/>
            <person name="Baek K."/>
        </authorList>
    </citation>
    <scope>NUCLEOTIDE SEQUENCE [LARGE SCALE GENOMIC DNA]</scope>
    <source>
        <strain evidence="3">UJ94</strain>
    </source>
</reference>
<dbReference type="AlphaFoldDB" id="A0A2I7SGM3"/>
<keyword evidence="3" id="KW-1185">Reference proteome</keyword>
<evidence type="ECO:0000313" key="2">
    <source>
        <dbReference type="EMBL" id="AUS05035.1"/>
    </source>
</evidence>
<evidence type="ECO:0000256" key="1">
    <source>
        <dbReference type="SAM" id="SignalP"/>
    </source>
</evidence>